<dbReference type="EMBL" id="JAIQCV010000010">
    <property type="protein sequence ID" value="KAH1057002.1"/>
    <property type="molecule type" value="Genomic_DNA"/>
</dbReference>
<accession>A0A9D3UTA1</accession>
<sequence>MVREFPRFLLEHFAIKVIAIEEAKDTDAMKIDELIGSLQKIKMNLDESKKNKLKDEKIIILPVIISMAIASNTTIEEF</sequence>
<keyword evidence="2" id="KW-1185">Reference proteome</keyword>
<proteinExistence type="predicted"/>
<name>A0A9D3UTA1_9ROSI</name>
<dbReference type="OrthoDB" id="990032at2759"/>
<dbReference type="AlphaFoldDB" id="A0A9D3UTA1"/>
<protein>
    <submittedName>
        <fullName evidence="1">Uncharacterized protein</fullName>
    </submittedName>
</protein>
<dbReference type="Proteomes" id="UP000828251">
    <property type="component" value="Unassembled WGS sequence"/>
</dbReference>
<gene>
    <name evidence="1" type="ORF">J1N35_035067</name>
</gene>
<evidence type="ECO:0000313" key="1">
    <source>
        <dbReference type="EMBL" id="KAH1057002.1"/>
    </source>
</evidence>
<comment type="caution">
    <text evidence="1">The sequence shown here is derived from an EMBL/GenBank/DDBJ whole genome shotgun (WGS) entry which is preliminary data.</text>
</comment>
<reference evidence="1 2" key="1">
    <citation type="journal article" date="2021" name="Plant Biotechnol. J.">
        <title>Multi-omics assisted identification of the key and species-specific regulatory components of drought-tolerant mechanisms in Gossypium stocksii.</title>
        <authorList>
            <person name="Yu D."/>
            <person name="Ke L."/>
            <person name="Zhang D."/>
            <person name="Wu Y."/>
            <person name="Sun Y."/>
            <person name="Mei J."/>
            <person name="Sun J."/>
            <person name="Sun Y."/>
        </authorList>
    </citation>
    <scope>NUCLEOTIDE SEQUENCE [LARGE SCALE GENOMIC DNA]</scope>
    <source>
        <strain evidence="2">cv. E1</strain>
        <tissue evidence="1">Leaf</tissue>
    </source>
</reference>
<organism evidence="1 2">
    <name type="scientific">Gossypium stocksii</name>
    <dbReference type="NCBI Taxonomy" id="47602"/>
    <lineage>
        <taxon>Eukaryota</taxon>
        <taxon>Viridiplantae</taxon>
        <taxon>Streptophyta</taxon>
        <taxon>Embryophyta</taxon>
        <taxon>Tracheophyta</taxon>
        <taxon>Spermatophyta</taxon>
        <taxon>Magnoliopsida</taxon>
        <taxon>eudicotyledons</taxon>
        <taxon>Gunneridae</taxon>
        <taxon>Pentapetalae</taxon>
        <taxon>rosids</taxon>
        <taxon>malvids</taxon>
        <taxon>Malvales</taxon>
        <taxon>Malvaceae</taxon>
        <taxon>Malvoideae</taxon>
        <taxon>Gossypium</taxon>
    </lineage>
</organism>
<evidence type="ECO:0000313" key="2">
    <source>
        <dbReference type="Proteomes" id="UP000828251"/>
    </source>
</evidence>